<dbReference type="GeneID" id="17327112"/>
<dbReference type="Gene3D" id="1.10.10.750">
    <property type="entry name" value="Ypt/Rab-GAP domain of gyp1p, domain 1"/>
    <property type="match status" value="1"/>
</dbReference>
<dbReference type="GO" id="GO:0005773">
    <property type="term" value="C:vacuole"/>
    <property type="evidence" value="ECO:0007669"/>
    <property type="project" value="UniProtKB-ARBA"/>
</dbReference>
<evidence type="ECO:0000313" key="4">
    <source>
        <dbReference type="Proteomes" id="UP000012073"/>
    </source>
</evidence>
<dbReference type="Proteomes" id="UP000012073">
    <property type="component" value="Unassembled WGS sequence"/>
</dbReference>
<protein>
    <recommendedName>
        <fullName evidence="2">Rab-GAP TBC domain-containing protein</fullName>
    </recommendedName>
</protein>
<dbReference type="FunFam" id="1.10.472.80:FF:000006">
    <property type="entry name" value="TBC1 domain family member 14"/>
    <property type="match status" value="1"/>
</dbReference>
<proteinExistence type="predicted"/>
<feature type="compositionally biased region" description="Low complexity" evidence="1">
    <location>
        <begin position="132"/>
        <end position="147"/>
    </location>
</feature>
<dbReference type="GO" id="GO:0031267">
    <property type="term" value="F:small GTPase binding"/>
    <property type="evidence" value="ECO:0007669"/>
    <property type="project" value="TreeGrafter"/>
</dbReference>
<evidence type="ECO:0000313" key="3">
    <source>
        <dbReference type="EMBL" id="CDF39482.1"/>
    </source>
</evidence>
<dbReference type="SMART" id="SM00164">
    <property type="entry name" value="TBC"/>
    <property type="match status" value="1"/>
</dbReference>
<feature type="compositionally biased region" description="Polar residues" evidence="1">
    <location>
        <begin position="64"/>
        <end position="73"/>
    </location>
</feature>
<dbReference type="GO" id="GO:0005096">
    <property type="term" value="F:GTPase activator activity"/>
    <property type="evidence" value="ECO:0007669"/>
    <property type="project" value="TreeGrafter"/>
</dbReference>
<dbReference type="InterPro" id="IPR035969">
    <property type="entry name" value="Rab-GAP_TBC_sf"/>
</dbReference>
<dbReference type="PhylomeDB" id="R7QLX6"/>
<dbReference type="InterPro" id="IPR000195">
    <property type="entry name" value="Rab-GAP-TBC_dom"/>
</dbReference>
<dbReference type="OMA" id="PFFFQAS"/>
<feature type="compositionally biased region" description="Polar residues" evidence="1">
    <location>
        <begin position="35"/>
        <end position="52"/>
    </location>
</feature>
<dbReference type="SUPFAM" id="SSF47923">
    <property type="entry name" value="Ypt/Rab-GAP domain of gyp1p"/>
    <property type="match status" value="2"/>
</dbReference>
<dbReference type="Gramene" id="CDF39482">
    <property type="protein sequence ID" value="CDF39482"/>
    <property type="gene ID" value="CHC_T00000307001"/>
</dbReference>
<dbReference type="EMBL" id="HG002044">
    <property type="protein sequence ID" value="CDF39482.1"/>
    <property type="molecule type" value="Genomic_DNA"/>
</dbReference>
<dbReference type="PROSITE" id="PS50086">
    <property type="entry name" value="TBC_RABGAP"/>
    <property type="match status" value="1"/>
</dbReference>
<evidence type="ECO:0000256" key="1">
    <source>
        <dbReference type="SAM" id="MobiDB-lite"/>
    </source>
</evidence>
<dbReference type="GO" id="GO:0016192">
    <property type="term" value="P:vesicle-mediated transport"/>
    <property type="evidence" value="ECO:0007669"/>
    <property type="project" value="UniProtKB-ARBA"/>
</dbReference>
<name>R7QLX6_CHOCR</name>
<feature type="compositionally biased region" description="Basic and acidic residues" evidence="1">
    <location>
        <begin position="104"/>
        <end position="118"/>
    </location>
</feature>
<dbReference type="KEGG" id="ccp:CHC_T00000307001"/>
<dbReference type="AlphaFoldDB" id="R7QLX6"/>
<reference evidence="4" key="1">
    <citation type="journal article" date="2013" name="Proc. Natl. Acad. Sci. U.S.A.">
        <title>Genome structure and metabolic features in the red seaweed Chondrus crispus shed light on evolution of the Archaeplastida.</title>
        <authorList>
            <person name="Collen J."/>
            <person name="Porcel B."/>
            <person name="Carre W."/>
            <person name="Ball S.G."/>
            <person name="Chaparro C."/>
            <person name="Tonon T."/>
            <person name="Barbeyron T."/>
            <person name="Michel G."/>
            <person name="Noel B."/>
            <person name="Valentin K."/>
            <person name="Elias M."/>
            <person name="Artiguenave F."/>
            <person name="Arun A."/>
            <person name="Aury J.M."/>
            <person name="Barbosa-Neto J.F."/>
            <person name="Bothwell J.H."/>
            <person name="Bouget F.Y."/>
            <person name="Brillet L."/>
            <person name="Cabello-Hurtado F."/>
            <person name="Capella-Gutierrez S."/>
            <person name="Charrier B."/>
            <person name="Cladiere L."/>
            <person name="Cock J.M."/>
            <person name="Coelho S.M."/>
            <person name="Colleoni C."/>
            <person name="Czjzek M."/>
            <person name="Da Silva C."/>
            <person name="Delage L."/>
            <person name="Denoeud F."/>
            <person name="Deschamps P."/>
            <person name="Dittami S.M."/>
            <person name="Gabaldon T."/>
            <person name="Gachon C.M."/>
            <person name="Groisillier A."/>
            <person name="Herve C."/>
            <person name="Jabbari K."/>
            <person name="Katinka M."/>
            <person name="Kloareg B."/>
            <person name="Kowalczyk N."/>
            <person name="Labadie K."/>
            <person name="Leblanc C."/>
            <person name="Lopez P.J."/>
            <person name="McLachlan D.H."/>
            <person name="Meslet-Cladiere L."/>
            <person name="Moustafa A."/>
            <person name="Nehr Z."/>
            <person name="Nyvall Collen P."/>
            <person name="Panaud O."/>
            <person name="Partensky F."/>
            <person name="Poulain J."/>
            <person name="Rensing S.A."/>
            <person name="Rousvoal S."/>
            <person name="Samson G."/>
            <person name="Symeonidi A."/>
            <person name="Weissenbach J."/>
            <person name="Zambounis A."/>
            <person name="Wincker P."/>
            <person name="Boyen C."/>
        </authorList>
    </citation>
    <scope>NUCLEOTIDE SEQUENCE [LARGE SCALE GENOMIC DNA]</scope>
    <source>
        <strain evidence="4">cv. Stackhouse</strain>
    </source>
</reference>
<dbReference type="RefSeq" id="XP_005719393.1">
    <property type="nucleotide sequence ID" value="XM_005719336.1"/>
</dbReference>
<dbReference type="Gene3D" id="1.10.8.270">
    <property type="entry name" value="putative rabgap domain of human tbc1 domain family member 14 like domains"/>
    <property type="match status" value="1"/>
</dbReference>
<keyword evidence="4" id="KW-1185">Reference proteome</keyword>
<dbReference type="GO" id="GO:0031410">
    <property type="term" value="C:cytoplasmic vesicle"/>
    <property type="evidence" value="ECO:0007669"/>
    <property type="project" value="UniProtKB-ARBA"/>
</dbReference>
<dbReference type="InterPro" id="IPR050302">
    <property type="entry name" value="Rab_GAP_TBC_domain"/>
</dbReference>
<dbReference type="Gene3D" id="1.10.472.80">
    <property type="entry name" value="Ypt/Rab-GAP domain of gyp1p, domain 3"/>
    <property type="match status" value="1"/>
</dbReference>
<feature type="region of interest" description="Disordered" evidence="1">
    <location>
        <begin position="1"/>
        <end position="151"/>
    </location>
</feature>
<dbReference type="OrthoDB" id="294251at2759"/>
<gene>
    <name evidence="3" type="ORF">CHC_T00000307001</name>
</gene>
<organism evidence="3 4">
    <name type="scientific">Chondrus crispus</name>
    <name type="common">Carrageen Irish moss</name>
    <name type="synonym">Polymorpha crispa</name>
    <dbReference type="NCBI Taxonomy" id="2769"/>
    <lineage>
        <taxon>Eukaryota</taxon>
        <taxon>Rhodophyta</taxon>
        <taxon>Florideophyceae</taxon>
        <taxon>Rhodymeniophycidae</taxon>
        <taxon>Gigartinales</taxon>
        <taxon>Gigartinaceae</taxon>
        <taxon>Chondrus</taxon>
    </lineage>
</organism>
<dbReference type="STRING" id="2769.R7QLX6"/>
<sequence>MDVTYGETQRIWELSDSTDSDLDNPHPLVPEASVRTLSPQDEPSQSPGTSAASHPGLSLDALSIGTSSAQTPDSAPESETDSASCGSSSGGIFATFTREEDECDHQQYHEEDCPENARRQTHPSASCGDLPSSDSASSPRTRNSSSSQAMLKSLRNSWKKVKKTGVKSTTSATKSLSTLSSTYFNATRSDAATRETWEERHSRMGDEWLTSIIPNWSKKKKTARVRTLVFRGIPANVRGRAWQCAIGNPLNVSEQLFEVLKERAYSGRMEYIRGRETVAMADGDVGGDGGKAETLLESERSAHKAIMLDLPRTFPELTFFHAEGSHYEYALRDVLEAFLYLKPDVGYSQGMSFLAAVLLLYMDPYEAFCSFANMLLHKSCFLHFFRIKMPEVRFYLTVHDRLLSEEMPALHAHFKQHGIDSDLYMINWVMSLYCRALPLDLVTRIWDVYVLDGDVAIFRAALGILRFFMPRLMKMKFEDMAYFLSHIPAEDLPADELLQSVRAVRVVTKKRFRDLFKECGSVYNKASEK</sequence>
<dbReference type="PANTHER" id="PTHR47219:SF9">
    <property type="entry name" value="GTPASE ACTIVATING PROTEIN AND CENTROSOME-ASSOCIATED, ISOFORM B"/>
    <property type="match status" value="1"/>
</dbReference>
<dbReference type="PANTHER" id="PTHR47219">
    <property type="entry name" value="RAB GTPASE-ACTIVATING PROTEIN 1-LIKE"/>
    <property type="match status" value="1"/>
</dbReference>
<dbReference type="Pfam" id="PF00566">
    <property type="entry name" value="RabGAP-TBC"/>
    <property type="match status" value="1"/>
</dbReference>
<feature type="domain" description="Rab-GAP TBC" evidence="2">
    <location>
        <begin position="232"/>
        <end position="453"/>
    </location>
</feature>
<accession>R7QLX6</accession>
<evidence type="ECO:0000259" key="2">
    <source>
        <dbReference type="PROSITE" id="PS50086"/>
    </source>
</evidence>